<dbReference type="EMBL" id="JACIJE010000005">
    <property type="protein sequence ID" value="MBB5689873.1"/>
    <property type="molecule type" value="Genomic_DNA"/>
</dbReference>
<evidence type="ECO:0000313" key="2">
    <source>
        <dbReference type="EMBL" id="MBB5689873.1"/>
    </source>
</evidence>
<accession>A0A840Y734</accession>
<dbReference type="Proteomes" id="UP000562254">
    <property type="component" value="Unassembled WGS sequence"/>
</dbReference>
<dbReference type="InterPro" id="IPR017495">
    <property type="entry name" value="PuhC"/>
</dbReference>
<sequence>MSRAIRNDVFPRGPVLWVGVAMLGLVALTVAPVGGLRSPEQSGAQAQAVRSFTAQDAGDGSVLIRDGRDGRAVFVMPPGEDGFMRGTLRGLARDRRLRGIGPEAPFLLTAWSDGRLTLDDPATGRRLDLLAFGQTNAEAFLRLLQRGENDK</sequence>
<dbReference type="AlphaFoldDB" id="A0A840Y734"/>
<keyword evidence="3" id="KW-1185">Reference proteome</keyword>
<dbReference type="NCBIfam" id="TIGR03054">
    <property type="entry name" value="photo_alph_chp1"/>
    <property type="match status" value="1"/>
</dbReference>
<reference evidence="2 3" key="1">
    <citation type="submission" date="2020-08" db="EMBL/GenBank/DDBJ databases">
        <title>Genomic Encyclopedia of Type Strains, Phase IV (KMG-IV): sequencing the most valuable type-strain genomes for metagenomic binning, comparative biology and taxonomic classification.</title>
        <authorList>
            <person name="Goeker M."/>
        </authorList>
    </citation>
    <scope>NUCLEOTIDE SEQUENCE [LARGE SCALE GENOMIC DNA]</scope>
    <source>
        <strain evidence="2 3">DSM 25895</strain>
    </source>
</reference>
<dbReference type="RefSeq" id="WP_184484119.1">
    <property type="nucleotide sequence ID" value="NZ_JAAEDJ010000009.1"/>
</dbReference>
<keyword evidence="1" id="KW-0812">Transmembrane</keyword>
<keyword evidence="1" id="KW-1133">Transmembrane helix</keyword>
<evidence type="ECO:0000256" key="1">
    <source>
        <dbReference type="SAM" id="Phobius"/>
    </source>
</evidence>
<evidence type="ECO:0000313" key="3">
    <source>
        <dbReference type="Proteomes" id="UP000562254"/>
    </source>
</evidence>
<protein>
    <submittedName>
        <fullName evidence="2">Putative photosynthetic complex assembly protein</fullName>
    </submittedName>
</protein>
<gene>
    <name evidence="2" type="ORF">FHS88_001999</name>
</gene>
<comment type="caution">
    <text evidence="2">The sequence shown here is derived from an EMBL/GenBank/DDBJ whole genome shotgun (WGS) entry which is preliminary data.</text>
</comment>
<name>A0A840Y734_9PROT</name>
<feature type="transmembrane region" description="Helical" evidence="1">
    <location>
        <begin position="15"/>
        <end position="36"/>
    </location>
</feature>
<organism evidence="2 3">
    <name type="scientific">Neoroseomonas alkaliterrae</name>
    <dbReference type="NCBI Taxonomy" id="1452450"/>
    <lineage>
        <taxon>Bacteria</taxon>
        <taxon>Pseudomonadati</taxon>
        <taxon>Pseudomonadota</taxon>
        <taxon>Alphaproteobacteria</taxon>
        <taxon>Acetobacterales</taxon>
        <taxon>Acetobacteraceae</taxon>
        <taxon>Neoroseomonas</taxon>
    </lineage>
</organism>
<proteinExistence type="predicted"/>
<keyword evidence="1" id="KW-0472">Membrane</keyword>